<dbReference type="STRING" id="1653334.GA0071312_0069"/>
<dbReference type="Pfam" id="PF05099">
    <property type="entry name" value="TerB"/>
    <property type="match status" value="1"/>
</dbReference>
<evidence type="ECO:0000313" key="5">
    <source>
        <dbReference type="Proteomes" id="UP000182800"/>
    </source>
</evidence>
<protein>
    <submittedName>
        <fullName evidence="3">Uncharacterized conserved protein, tellurite resistance protein B (TerB) family</fullName>
    </submittedName>
</protein>
<dbReference type="Proteomes" id="UP000050497">
    <property type="component" value="Unassembled WGS sequence"/>
</dbReference>
<dbReference type="CDD" id="cd07313">
    <property type="entry name" value="terB_like_2"/>
    <property type="match status" value="1"/>
</dbReference>
<proteinExistence type="predicted"/>
<evidence type="ECO:0000313" key="3">
    <source>
        <dbReference type="EMBL" id="SCC78077.1"/>
    </source>
</evidence>
<dbReference type="Gene3D" id="1.10.3680.10">
    <property type="entry name" value="TerB-like"/>
    <property type="match status" value="1"/>
</dbReference>
<dbReference type="InterPro" id="IPR007791">
    <property type="entry name" value="DjlA_N"/>
</dbReference>
<sequence length="150" mass="16701">MSFVRLLKSAAIFFGFRSARQGPWPDPAHLGATTLLVHVARVDGRFSDAERRRLEAAAHAHFCRSAREATHLVRHAQALDDEINDVSEILEMIGRGEDDRRRALTLAFAVASADGAIREIEENLVWRVGRLLGFDDDAITAIRETQTAQP</sequence>
<feature type="domain" description="Co-chaperone DjlA N-terminal" evidence="1">
    <location>
        <begin position="30"/>
        <end position="143"/>
    </location>
</feature>
<comment type="caution">
    <text evidence="2">The sequence shown here is derived from an EMBL/GenBank/DDBJ whole genome shotgun (WGS) entry which is preliminary data.</text>
</comment>
<evidence type="ECO:0000313" key="4">
    <source>
        <dbReference type="Proteomes" id="UP000050497"/>
    </source>
</evidence>
<keyword evidence="5" id="KW-1185">Reference proteome</keyword>
<dbReference type="AlphaFoldDB" id="A0A0N8KEE1"/>
<dbReference type="SUPFAM" id="SSF158682">
    <property type="entry name" value="TerB-like"/>
    <property type="match status" value="1"/>
</dbReference>
<dbReference type="EMBL" id="LJSX01000010">
    <property type="protein sequence ID" value="KPQ11082.1"/>
    <property type="molecule type" value="Genomic_DNA"/>
</dbReference>
<organism evidence="2 4">
    <name type="scientific">Saliniramus fredricksonii</name>
    <dbReference type="NCBI Taxonomy" id="1653334"/>
    <lineage>
        <taxon>Bacteria</taxon>
        <taxon>Pseudomonadati</taxon>
        <taxon>Pseudomonadota</taxon>
        <taxon>Alphaproteobacteria</taxon>
        <taxon>Hyphomicrobiales</taxon>
        <taxon>Salinarimonadaceae</taxon>
        <taxon>Saliniramus</taxon>
    </lineage>
</organism>
<reference evidence="3 5" key="2">
    <citation type="submission" date="2016-08" db="EMBL/GenBank/DDBJ databases">
        <authorList>
            <person name="Varghese N."/>
            <person name="Submissions Spin"/>
        </authorList>
    </citation>
    <scope>NUCLEOTIDE SEQUENCE [LARGE SCALE GENOMIC DNA]</scope>
    <source>
        <strain evidence="3 5">HL-109</strain>
    </source>
</reference>
<name>A0A0N8KEE1_9HYPH</name>
<reference evidence="2 4" key="1">
    <citation type="submission" date="2015-09" db="EMBL/GenBank/DDBJ databases">
        <title>Identification and resolution of microdiversity through metagenomic sequencing of parallel consortia.</title>
        <authorList>
            <person name="Nelson W.C."/>
            <person name="Romine M.F."/>
            <person name="Lindemann S.R."/>
        </authorList>
    </citation>
    <scope>NUCLEOTIDE SEQUENCE [LARGE SCALE GENOMIC DNA]</scope>
    <source>
        <strain evidence="2">HL-109</strain>
    </source>
</reference>
<gene>
    <name evidence="3" type="ORF">GA0071312_0069</name>
    <name evidence="2" type="ORF">HLUCCO17_08055</name>
</gene>
<dbReference type="PATRIC" id="fig|1653334.4.peg.2689"/>
<dbReference type="EMBL" id="FMBM01000001">
    <property type="protein sequence ID" value="SCC78077.1"/>
    <property type="molecule type" value="Genomic_DNA"/>
</dbReference>
<accession>A0A0N8KEE1</accession>
<dbReference type="InterPro" id="IPR029024">
    <property type="entry name" value="TerB-like"/>
</dbReference>
<dbReference type="Proteomes" id="UP000182800">
    <property type="component" value="Unassembled WGS sequence"/>
</dbReference>
<evidence type="ECO:0000259" key="1">
    <source>
        <dbReference type="Pfam" id="PF05099"/>
    </source>
</evidence>
<evidence type="ECO:0000313" key="2">
    <source>
        <dbReference type="EMBL" id="KPQ11082.1"/>
    </source>
</evidence>